<dbReference type="Gramene" id="PVH33077">
    <property type="protein sequence ID" value="PVH33077"/>
    <property type="gene ID" value="PAHAL_9G562100"/>
</dbReference>
<evidence type="ECO:0000313" key="2">
    <source>
        <dbReference type="EMBL" id="PVH33077.1"/>
    </source>
</evidence>
<accession>A0A2T8I5Y4</accession>
<proteinExistence type="predicted"/>
<dbReference type="EMBL" id="CM008054">
    <property type="protein sequence ID" value="PVH33077.1"/>
    <property type="molecule type" value="Genomic_DNA"/>
</dbReference>
<evidence type="ECO:0000256" key="1">
    <source>
        <dbReference type="SAM" id="SignalP"/>
    </source>
</evidence>
<feature type="signal peptide" evidence="1">
    <location>
        <begin position="1"/>
        <end position="27"/>
    </location>
</feature>
<gene>
    <name evidence="2" type="ORF">PAHAL_9G562100</name>
</gene>
<dbReference type="Proteomes" id="UP000243499">
    <property type="component" value="Chromosome 9"/>
</dbReference>
<dbReference type="AlphaFoldDB" id="A0A2T8I5Y4"/>
<sequence length="68" mass="7679">MPSMCLIKLAQRIHFFLSILLADFVQSHIYQLRLGYSGSEFSIEIGMSSVSSVQLQFFSAIDETVFLS</sequence>
<name>A0A2T8I5Y4_9POAL</name>
<keyword evidence="1" id="KW-0732">Signal</keyword>
<protein>
    <submittedName>
        <fullName evidence="2">Uncharacterized protein</fullName>
    </submittedName>
</protein>
<organism evidence="2">
    <name type="scientific">Panicum hallii</name>
    <dbReference type="NCBI Taxonomy" id="206008"/>
    <lineage>
        <taxon>Eukaryota</taxon>
        <taxon>Viridiplantae</taxon>
        <taxon>Streptophyta</taxon>
        <taxon>Embryophyta</taxon>
        <taxon>Tracheophyta</taxon>
        <taxon>Spermatophyta</taxon>
        <taxon>Magnoliopsida</taxon>
        <taxon>Liliopsida</taxon>
        <taxon>Poales</taxon>
        <taxon>Poaceae</taxon>
        <taxon>PACMAD clade</taxon>
        <taxon>Panicoideae</taxon>
        <taxon>Panicodae</taxon>
        <taxon>Paniceae</taxon>
        <taxon>Panicinae</taxon>
        <taxon>Panicum</taxon>
        <taxon>Panicum sect. Panicum</taxon>
    </lineage>
</organism>
<feature type="chain" id="PRO_5015487746" evidence="1">
    <location>
        <begin position="28"/>
        <end position="68"/>
    </location>
</feature>
<reference evidence="2" key="1">
    <citation type="submission" date="2018-04" db="EMBL/GenBank/DDBJ databases">
        <title>WGS assembly of Panicum hallii.</title>
        <authorList>
            <person name="Lovell J."/>
            <person name="Jenkins J."/>
            <person name="Lowry D."/>
            <person name="Mamidi S."/>
            <person name="Sreedasyam A."/>
            <person name="Weng X."/>
            <person name="Barry K."/>
            <person name="Bonette J."/>
            <person name="Campitelli B."/>
            <person name="Daum C."/>
            <person name="Gordon S."/>
            <person name="Gould B."/>
            <person name="Lipzen A."/>
            <person name="Macqueen A."/>
            <person name="Palacio-Mejia J."/>
            <person name="Plott C."/>
            <person name="Shakirov E."/>
            <person name="Shu S."/>
            <person name="Yoshinaga Y."/>
            <person name="Zane M."/>
            <person name="Rokhsar D."/>
            <person name="Grimwood J."/>
            <person name="Schmutz J."/>
            <person name="Juenger T."/>
        </authorList>
    </citation>
    <scope>NUCLEOTIDE SEQUENCE [LARGE SCALE GENOMIC DNA]</scope>
    <source>
        <strain evidence="2">FIL2</strain>
    </source>
</reference>